<feature type="compositionally biased region" description="Polar residues" evidence="7">
    <location>
        <begin position="132"/>
        <end position="143"/>
    </location>
</feature>
<dbReference type="GO" id="GO:0080188">
    <property type="term" value="P:gene silencing by siRNA-directed DNA methylation"/>
    <property type="evidence" value="ECO:0007669"/>
    <property type="project" value="InterPro"/>
</dbReference>
<dbReference type="InterPro" id="IPR044567">
    <property type="entry name" value="CLSY/DRD1"/>
</dbReference>
<dbReference type="InterPro" id="IPR027417">
    <property type="entry name" value="P-loop_NTPase"/>
</dbReference>
<feature type="compositionally biased region" description="Basic and acidic residues" evidence="7">
    <location>
        <begin position="390"/>
        <end position="402"/>
    </location>
</feature>
<keyword evidence="3" id="KW-0378">Hydrolase</keyword>
<dbReference type="GO" id="GO:0016787">
    <property type="term" value="F:hydrolase activity"/>
    <property type="evidence" value="ECO:0007669"/>
    <property type="project" value="UniProtKB-KW"/>
</dbReference>
<evidence type="ECO:0000256" key="1">
    <source>
        <dbReference type="ARBA" id="ARBA00004123"/>
    </source>
</evidence>
<name>A0A9E7KKC7_9LILI</name>
<feature type="compositionally biased region" description="Acidic residues" evidence="7">
    <location>
        <begin position="225"/>
        <end position="242"/>
    </location>
</feature>
<evidence type="ECO:0000259" key="8">
    <source>
        <dbReference type="PROSITE" id="PS51192"/>
    </source>
</evidence>
<dbReference type="Pfam" id="PF00176">
    <property type="entry name" value="SNF2-rel_dom"/>
    <property type="match status" value="1"/>
</dbReference>
<dbReference type="Pfam" id="PF00271">
    <property type="entry name" value="Helicase_C"/>
    <property type="match status" value="1"/>
</dbReference>
<dbReference type="InterPro" id="IPR005069">
    <property type="entry name" value="Nucl-diP-sugar_transferase"/>
</dbReference>
<dbReference type="PANTHER" id="PTHR45821:SF5">
    <property type="entry name" value="SNF2 DOMAIN-CONTAINING PROTEIN CLASSY 4"/>
    <property type="match status" value="1"/>
</dbReference>
<evidence type="ECO:0000256" key="5">
    <source>
        <dbReference type="ARBA" id="ARBA00022840"/>
    </source>
</evidence>
<evidence type="ECO:0000256" key="3">
    <source>
        <dbReference type="ARBA" id="ARBA00022801"/>
    </source>
</evidence>
<feature type="compositionally biased region" description="Acidic residues" evidence="7">
    <location>
        <begin position="189"/>
        <end position="200"/>
    </location>
</feature>
<feature type="compositionally biased region" description="Basic and acidic residues" evidence="7">
    <location>
        <begin position="250"/>
        <end position="269"/>
    </location>
</feature>
<feature type="region of interest" description="Disordered" evidence="7">
    <location>
        <begin position="281"/>
        <end position="344"/>
    </location>
</feature>
<dbReference type="InterPro" id="IPR049730">
    <property type="entry name" value="SNF2/RAD54-like_C"/>
</dbReference>
<feature type="compositionally biased region" description="Polar residues" evidence="7">
    <location>
        <begin position="368"/>
        <end position="377"/>
    </location>
</feature>
<keyword evidence="6" id="KW-0539">Nucleus</keyword>
<dbReference type="PANTHER" id="PTHR45821">
    <property type="entry name" value="SNF2 DOMAIN-CONTAINING PROTEIN CLASSY 2-RELATED"/>
    <property type="match status" value="1"/>
</dbReference>
<dbReference type="GO" id="GO:0005634">
    <property type="term" value="C:nucleus"/>
    <property type="evidence" value="ECO:0007669"/>
    <property type="project" value="UniProtKB-SubCell"/>
</dbReference>
<dbReference type="InterPro" id="IPR014001">
    <property type="entry name" value="Helicase_ATP-bd"/>
</dbReference>
<dbReference type="EMBL" id="CP097509">
    <property type="protein sequence ID" value="URE21967.1"/>
    <property type="molecule type" value="Genomic_DNA"/>
</dbReference>
<evidence type="ECO:0000259" key="9">
    <source>
        <dbReference type="PROSITE" id="PS51194"/>
    </source>
</evidence>
<feature type="domain" description="Helicase C-terminal" evidence="9">
    <location>
        <begin position="1024"/>
        <end position="1181"/>
    </location>
</feature>
<dbReference type="Proteomes" id="UP001055439">
    <property type="component" value="Chromosome 7"/>
</dbReference>
<dbReference type="Pfam" id="PF03407">
    <property type="entry name" value="Nucleotid_trans"/>
    <property type="match status" value="2"/>
</dbReference>
<dbReference type="GO" id="GO:0005524">
    <property type="term" value="F:ATP binding"/>
    <property type="evidence" value="ECO:0007669"/>
    <property type="project" value="UniProtKB-KW"/>
</dbReference>
<proteinExistence type="predicted"/>
<keyword evidence="5" id="KW-0067">ATP-binding</keyword>
<dbReference type="Gene3D" id="3.40.50.300">
    <property type="entry name" value="P-loop containing nucleotide triphosphate hydrolases"/>
    <property type="match status" value="1"/>
</dbReference>
<dbReference type="GO" id="GO:0004386">
    <property type="term" value="F:helicase activity"/>
    <property type="evidence" value="ECO:0007669"/>
    <property type="project" value="UniProtKB-KW"/>
</dbReference>
<feature type="region of interest" description="Disordered" evidence="7">
    <location>
        <begin position="108"/>
        <end position="269"/>
    </location>
</feature>
<feature type="region of interest" description="Disordered" evidence="7">
    <location>
        <begin position="66"/>
        <end position="92"/>
    </location>
</feature>
<dbReference type="Gene3D" id="3.40.50.10810">
    <property type="entry name" value="Tandem AAA-ATPase domain"/>
    <property type="match status" value="1"/>
</dbReference>
<evidence type="ECO:0000256" key="6">
    <source>
        <dbReference type="ARBA" id="ARBA00023242"/>
    </source>
</evidence>
<dbReference type="CDD" id="cd18793">
    <property type="entry name" value="SF2_C_SNF"/>
    <property type="match status" value="1"/>
</dbReference>
<reference evidence="10" key="1">
    <citation type="submission" date="2022-05" db="EMBL/GenBank/DDBJ databases">
        <title>The Musa troglodytarum L. genome provides insights into the mechanism of non-climacteric behaviour and enrichment of carotenoids.</title>
        <authorList>
            <person name="Wang J."/>
        </authorList>
    </citation>
    <scope>NUCLEOTIDE SEQUENCE</scope>
    <source>
        <tissue evidence="10">Leaf</tissue>
    </source>
</reference>
<accession>A0A9E7KKC7</accession>
<dbReference type="InterPro" id="IPR001650">
    <property type="entry name" value="Helicase_C-like"/>
</dbReference>
<feature type="compositionally biased region" description="Gly residues" evidence="7">
    <location>
        <begin position="68"/>
        <end position="80"/>
    </location>
</feature>
<feature type="compositionally biased region" description="Basic residues" evidence="7">
    <location>
        <begin position="1"/>
        <end position="10"/>
    </location>
</feature>
<dbReference type="SMART" id="SM00487">
    <property type="entry name" value="DEXDc"/>
    <property type="match status" value="1"/>
</dbReference>
<dbReference type="InterPro" id="IPR000330">
    <property type="entry name" value="SNF2_N"/>
</dbReference>
<comment type="subcellular location">
    <subcellularLocation>
        <location evidence="1">Nucleus</location>
    </subcellularLocation>
</comment>
<organism evidence="10 11">
    <name type="scientific">Musa troglodytarum</name>
    <name type="common">fe'i banana</name>
    <dbReference type="NCBI Taxonomy" id="320322"/>
    <lineage>
        <taxon>Eukaryota</taxon>
        <taxon>Viridiplantae</taxon>
        <taxon>Streptophyta</taxon>
        <taxon>Embryophyta</taxon>
        <taxon>Tracheophyta</taxon>
        <taxon>Spermatophyta</taxon>
        <taxon>Magnoliopsida</taxon>
        <taxon>Liliopsida</taxon>
        <taxon>Zingiberales</taxon>
        <taxon>Musaceae</taxon>
        <taxon>Musa</taxon>
    </lineage>
</organism>
<sequence length="1854" mass="207779">MASVARRTRATRALNGDENSDARSPLRSTAGCGGRGGDALASRTRVKTQCNSPDVILLDDDEEKVVLGEGGGGGRTGGGIRAQRVEGSQNREETVRWVRDSMHFSESLEFSSSQNAVVFDMESDENESESSVQGSLRSGSASNEGKAGAWGNSESRLHAGQPEIGQIHEIDGFTEELEAESNGHSIPVESEEEKEDDTCEDREPSKVDVEVEADDSASQKVIQLDCEDGNETEEDMALDDVEKDWGSSVKNDELSGQRDVKESDEAGAKAKVELTIDSCVAKRTRSSVGKQPRVSYGKYFEEDESDDDEADGEASQEDVPYDHTNELAAESTRSTYEDRTDGCKEQGRCSASLLKKRRFSVANIPLSVSNTETSTGGPANRGGFGISERTQSHFDSKLDEKENKPGIATEAFCLDVDESDEMFGLNREDKKGGDSGTNVGEREGIKLEGFRAGKFQKRERDRPLKHSSIKICFDAIFSHTEKLPVDSFPPKNEPYCEEPDLFSFEVVPKGVEKSDSEKAMDELWAEFEFAMGLENIGTYNADKCQGEEFNTPEPEYDPLNSCCKGKHCFILDEQTGIKCKFCSFVQLEIRYIFPSLETNTWEKSEWKCFSSESGQLHFNDLCGTFTKLNGEASHSHLCGTVWDLIPGVYTTMYEHQQEAFEFMWRNLAGGIHLDELKSGSGSDVLGGCVISHAPGTGKTRLSIVFIQTHMKVFPECRPVIIAPSGMLLTWEEEARKWDVSIPIHNLNSLEYNGKEDKEALSLAEKEPRSSNLMRLVKLCSWGRGNSILGISYNLFKQLTSKASTGLSKILLEKPGLLVLDEGHIPRNERSLIWKVLGKVKTEKRIILSGTPFQNNFVELYNILCLVRPKFAEKISNKTLKSCRRQEIFLDKEQAILAGENGGKGIWASLTSDVTNDKVEEVRSILKPFVHVHNGSILKNLPGLRECLIVLDPQPQQKSIIEKIKCIGSHGNFESEYKVCLASIHPSLVAHLNMSEKEESLVDTNLLEKLKLSPVEGAKTRFVIEVVRLCDPLNEKVLIFSQYIQPLVMIKEQLINEFGWTEGKEVLQMDGKILTKIRQPSIDIFNDTKSKAKVLLASTRACCEGISLIGASRVILLDVVWNPAVGRQAISRAYRIGQKKFVYAYNLITFGTGEREKYDKQSRKDLLSKLLFSPEIDFNNLRNSFSQSEEGHFPKIISEDKILEQIVERLKIMFVDIYYPPKDHRLRTSPNRQEVSLRSFCVLRTISKMSLGHEVVVFPRTARLVVAFLLASVLTYACLWLPEVSIPSMFRLTTLKDELQTQLEGASMANKTLIIGVISGNASAEDDSILQLFLQSMREGEETRFLIEHILFAAADPTAYNRCKVLQLHCYQLHTEHVITSPDASAQNASFASITWTQTLFLGEVLGRGFSFIFTEMDVMWLRNPFARLSHNGEDMLLSHGVYDGHRFEEFNSTNSGLYFVSSNKKTTALFKQSYDVMHHSKRMREDDALYVLKSAQVLQRLDMKVGYLETTSFGSFCQDNLDITKLITVHANCCPSIKAKIEDLTAMLDARKAYNGTFNVTIPAHSSCSQSWKTHQLETALQGASMGNKTVIISYLNEAYVDENGMLDLFLRSLKEGEGAAFLIKHLFLITVDQISFERCRTLNLHCYRPVAEGLTFSKEQLFMSAGYIDLVWQKILILRQILEHGYSFVFTDMDVIWLRNPFAKLNLNGEDLQISCDSYNGSPFDGSNSINTGFFFVRSNNKTIKLFDMWSASRESFGKKHDQDVLAALKSAGVFKQLGISVRYLDTLYFSTFCQDSKSFKEVTTVHGNCCRSIKAKIDDLTAALLTWKKFDGATALTWPKHVACIQSWRDQP</sequence>
<dbReference type="InterPro" id="IPR038718">
    <property type="entry name" value="SNF2-like_sf"/>
</dbReference>
<evidence type="ECO:0000256" key="7">
    <source>
        <dbReference type="SAM" id="MobiDB-lite"/>
    </source>
</evidence>
<evidence type="ECO:0000256" key="2">
    <source>
        <dbReference type="ARBA" id="ARBA00022741"/>
    </source>
</evidence>
<feature type="domain" description="Helicase ATP-binding" evidence="8">
    <location>
        <begin position="679"/>
        <end position="869"/>
    </location>
</feature>
<gene>
    <name evidence="10" type="ORF">MUK42_05796</name>
</gene>
<keyword evidence="4" id="KW-0347">Helicase</keyword>
<feature type="region of interest" description="Disordered" evidence="7">
    <location>
        <begin position="1"/>
        <end position="46"/>
    </location>
</feature>
<evidence type="ECO:0000256" key="4">
    <source>
        <dbReference type="ARBA" id="ARBA00022806"/>
    </source>
</evidence>
<keyword evidence="2" id="KW-0547">Nucleotide-binding</keyword>
<dbReference type="PROSITE" id="PS51192">
    <property type="entry name" value="HELICASE_ATP_BIND_1"/>
    <property type="match status" value="1"/>
</dbReference>
<dbReference type="OrthoDB" id="2020972at2759"/>
<feature type="compositionally biased region" description="Acidic residues" evidence="7">
    <location>
        <begin position="301"/>
        <end position="316"/>
    </location>
</feature>
<evidence type="ECO:0000313" key="10">
    <source>
        <dbReference type="EMBL" id="URE21967.1"/>
    </source>
</evidence>
<protein>
    <submittedName>
        <fullName evidence="10">SNF2 family N-terminal domain</fullName>
    </submittedName>
</protein>
<feature type="region of interest" description="Disordered" evidence="7">
    <location>
        <begin position="368"/>
        <end position="402"/>
    </location>
</feature>
<feature type="compositionally biased region" description="Basic and acidic residues" evidence="7">
    <location>
        <begin position="335"/>
        <end position="344"/>
    </location>
</feature>
<evidence type="ECO:0000313" key="11">
    <source>
        <dbReference type="Proteomes" id="UP001055439"/>
    </source>
</evidence>
<dbReference type="SMART" id="SM00490">
    <property type="entry name" value="HELICc"/>
    <property type="match status" value="1"/>
</dbReference>
<keyword evidence="11" id="KW-1185">Reference proteome</keyword>
<dbReference type="SUPFAM" id="SSF52540">
    <property type="entry name" value="P-loop containing nucleoside triphosphate hydrolases"/>
    <property type="match status" value="2"/>
</dbReference>
<dbReference type="PROSITE" id="PS51194">
    <property type="entry name" value="HELICASE_CTER"/>
    <property type="match status" value="1"/>
</dbReference>